<dbReference type="EMBL" id="JBHULN010000019">
    <property type="protein sequence ID" value="MFD2573642.1"/>
    <property type="molecule type" value="Genomic_DNA"/>
</dbReference>
<evidence type="ECO:0000313" key="2">
    <source>
        <dbReference type="Proteomes" id="UP001597469"/>
    </source>
</evidence>
<sequence>MIELEQLAEHLKSIKPNDWNKLFGLIPEIESTEKFGEVRGGNKLPDGSMTMPYWSSGEIVDKFFYAVNDLDIVPIYNWISWKAGKSLLDNKNTDYATLDIETLCRLLTIIIRADRFSDGYLVGMFENGVMLSIIKAMKLNREQAFLFQEQRWSGRGRQDARQ</sequence>
<accession>A0ABW5M9F2</accession>
<organism evidence="1 2">
    <name type="scientific">Spirosoma soli</name>
    <dbReference type="NCBI Taxonomy" id="1770529"/>
    <lineage>
        <taxon>Bacteria</taxon>
        <taxon>Pseudomonadati</taxon>
        <taxon>Bacteroidota</taxon>
        <taxon>Cytophagia</taxon>
        <taxon>Cytophagales</taxon>
        <taxon>Cytophagaceae</taxon>
        <taxon>Spirosoma</taxon>
    </lineage>
</organism>
<protein>
    <submittedName>
        <fullName evidence="1">DUF6508 domain-containing protein</fullName>
    </submittedName>
</protein>
<dbReference type="RefSeq" id="WP_381526501.1">
    <property type="nucleotide sequence ID" value="NZ_JBHULN010000019.1"/>
</dbReference>
<reference evidence="2" key="1">
    <citation type="journal article" date="2019" name="Int. J. Syst. Evol. Microbiol.">
        <title>The Global Catalogue of Microorganisms (GCM) 10K type strain sequencing project: providing services to taxonomists for standard genome sequencing and annotation.</title>
        <authorList>
            <consortium name="The Broad Institute Genomics Platform"/>
            <consortium name="The Broad Institute Genome Sequencing Center for Infectious Disease"/>
            <person name="Wu L."/>
            <person name="Ma J."/>
        </authorList>
    </citation>
    <scope>NUCLEOTIDE SEQUENCE [LARGE SCALE GENOMIC DNA]</scope>
    <source>
        <strain evidence="2">KCTC 42805</strain>
    </source>
</reference>
<name>A0ABW5M9F2_9BACT</name>
<evidence type="ECO:0000313" key="1">
    <source>
        <dbReference type="EMBL" id="MFD2573642.1"/>
    </source>
</evidence>
<dbReference type="InterPro" id="IPR045425">
    <property type="entry name" value="DUF6508"/>
</dbReference>
<dbReference type="Pfam" id="PF20118">
    <property type="entry name" value="DUF6508"/>
    <property type="match status" value="1"/>
</dbReference>
<keyword evidence="2" id="KW-1185">Reference proteome</keyword>
<gene>
    <name evidence="1" type="ORF">ACFSUS_23585</name>
</gene>
<dbReference type="Proteomes" id="UP001597469">
    <property type="component" value="Unassembled WGS sequence"/>
</dbReference>
<proteinExistence type="predicted"/>
<comment type="caution">
    <text evidence="1">The sequence shown here is derived from an EMBL/GenBank/DDBJ whole genome shotgun (WGS) entry which is preliminary data.</text>
</comment>